<dbReference type="InterPro" id="IPR050648">
    <property type="entry name" value="F-box_LRR-repeat"/>
</dbReference>
<dbReference type="GO" id="GO:0005737">
    <property type="term" value="C:cytoplasm"/>
    <property type="evidence" value="ECO:0007669"/>
    <property type="project" value="TreeGrafter"/>
</dbReference>
<evidence type="ECO:0000313" key="2">
    <source>
        <dbReference type="EMBL" id="MPA49657.1"/>
    </source>
</evidence>
<sequence length="476" mass="53539">MNPSEESLFSAIKFGNGYLMEGYPDKNLDGLGDYWNFNWELEKSHDHRREKTEKLSDDILDLLPSDPFGMDISTTFTAFSSWLEDIEDFGLNTLGFGTDGIEVKKGDDRLYTGLNLVWNGTLKFHPEVGNAKIDQKSNGSDKELYAGLYDGDFVLDGNIEEFMGFSYEKYSVSSDAANEFQGCTKIYCDGDGRAPHDALVFALGYLDVRDLLSIERVCKSLRDAVQNDPLLWRNICIDERPLSDKITDDALLQLTSRAQGSLQCLSLVGCLKITDSGLRCVLENNPGLMKLSVPGCVRLSVEGILCNLKALKSAGAPGIKHLRIGGLFGVTNKNFEELKFLLGADNHKQLSSYKPRFYHGGQSYLSWDDDRAIDIETCPICQKLRQVYDCPAESCQGKHQAAQLCRACTFCIARCIHCGCCINGCDYEETFCLDLLCLDCWKQLLNFQKRQEEMGFSFSKHTIFHQQARYHFCLYG</sequence>
<dbReference type="PANTHER" id="PTHR13382:SF20">
    <property type="entry name" value="F-BOX PROTEIN SKIP14-LIKE"/>
    <property type="match status" value="1"/>
</dbReference>
<evidence type="ECO:0000259" key="1">
    <source>
        <dbReference type="PROSITE" id="PS50181"/>
    </source>
</evidence>
<dbReference type="InterPro" id="IPR032675">
    <property type="entry name" value="LRR_dom_sf"/>
</dbReference>
<dbReference type="InterPro" id="IPR036047">
    <property type="entry name" value="F-box-like_dom_sf"/>
</dbReference>
<protein>
    <submittedName>
        <fullName evidence="2">Putative F-box protein SKIP14</fullName>
    </submittedName>
</protein>
<dbReference type="InterPro" id="IPR001810">
    <property type="entry name" value="F-box_dom"/>
</dbReference>
<dbReference type="Gene3D" id="1.20.1280.50">
    <property type="match status" value="1"/>
</dbReference>
<dbReference type="SUPFAM" id="SSF52047">
    <property type="entry name" value="RNI-like"/>
    <property type="match status" value="1"/>
</dbReference>
<proteinExistence type="predicted"/>
<feature type="domain" description="F-box" evidence="1">
    <location>
        <begin position="195"/>
        <end position="235"/>
    </location>
</feature>
<organism evidence="2">
    <name type="scientific">Davidia involucrata</name>
    <name type="common">Dove tree</name>
    <dbReference type="NCBI Taxonomy" id="16924"/>
    <lineage>
        <taxon>Eukaryota</taxon>
        <taxon>Viridiplantae</taxon>
        <taxon>Streptophyta</taxon>
        <taxon>Embryophyta</taxon>
        <taxon>Tracheophyta</taxon>
        <taxon>Spermatophyta</taxon>
        <taxon>Magnoliopsida</taxon>
        <taxon>eudicotyledons</taxon>
        <taxon>Gunneridae</taxon>
        <taxon>Pentapetalae</taxon>
        <taxon>asterids</taxon>
        <taxon>Cornales</taxon>
        <taxon>Nyssaceae</taxon>
        <taxon>Davidia</taxon>
    </lineage>
</organism>
<dbReference type="AlphaFoldDB" id="A0A5B6ZZ74"/>
<name>A0A5B6ZZ74_DAVIN</name>
<accession>A0A5B6ZZ74</accession>
<dbReference type="Gene3D" id="3.80.10.10">
    <property type="entry name" value="Ribonuclease Inhibitor"/>
    <property type="match status" value="1"/>
</dbReference>
<dbReference type="PROSITE" id="PS50181">
    <property type="entry name" value="FBOX"/>
    <property type="match status" value="1"/>
</dbReference>
<dbReference type="SUPFAM" id="SSF81383">
    <property type="entry name" value="F-box domain"/>
    <property type="match status" value="1"/>
</dbReference>
<reference evidence="2" key="1">
    <citation type="submission" date="2019-08" db="EMBL/GenBank/DDBJ databases">
        <title>Reference gene set and small RNA set construction with multiple tissues from Davidia involucrata Baill.</title>
        <authorList>
            <person name="Yang H."/>
            <person name="Zhou C."/>
            <person name="Li G."/>
            <person name="Wang J."/>
            <person name="Gao P."/>
            <person name="Wang M."/>
            <person name="Wang R."/>
            <person name="Zhao Y."/>
        </authorList>
    </citation>
    <scope>NUCLEOTIDE SEQUENCE</scope>
    <source>
        <tissue evidence="2">Mixed with DoveR01_LX</tissue>
    </source>
</reference>
<dbReference type="EMBL" id="GHES01019098">
    <property type="protein sequence ID" value="MPA49657.1"/>
    <property type="molecule type" value="Transcribed_RNA"/>
</dbReference>
<dbReference type="PANTHER" id="PTHR13382">
    <property type="entry name" value="MITOCHONDRIAL ATP SYNTHASE COUPLING FACTOR B"/>
    <property type="match status" value="1"/>
</dbReference>
<dbReference type="Pfam" id="PF12937">
    <property type="entry name" value="F-box-like"/>
    <property type="match status" value="1"/>
</dbReference>
<gene>
    <name evidence="2" type="ORF">Din_019098</name>
</gene>